<dbReference type="Proteomes" id="UP000282574">
    <property type="component" value="Unassembled WGS sequence"/>
</dbReference>
<sequence>MHDEPEVQVRQQKQHARRVNTREVTFTCTVCEQTVTQHRFPGPVPLYCSNECKQTARREQMRELMRARRKAGLSKKRGRPRKTNL</sequence>
<reference evidence="2 3" key="1">
    <citation type="journal article" date="2019" name="Genome Biol. Evol.">
        <title>Day and night: Metabolic profiles and evolutionary relationships of six axenic non-marine cyanobacteria.</title>
        <authorList>
            <person name="Will S.E."/>
            <person name="Henke P."/>
            <person name="Boedeker C."/>
            <person name="Huang S."/>
            <person name="Brinkmann H."/>
            <person name="Rohde M."/>
            <person name="Jarek M."/>
            <person name="Friedl T."/>
            <person name="Seufert S."/>
            <person name="Schumacher M."/>
            <person name="Overmann J."/>
            <person name="Neumann-Schaal M."/>
            <person name="Petersen J."/>
        </authorList>
    </citation>
    <scope>NUCLEOTIDE SEQUENCE [LARGE SCALE GENOMIC DNA]</scope>
    <source>
        <strain evidence="2 3">SAG 39.79</strain>
    </source>
</reference>
<comment type="caution">
    <text evidence="2">The sequence shown here is derived from an EMBL/GenBank/DDBJ whole genome shotgun (WGS) entry which is preliminary data.</text>
</comment>
<feature type="region of interest" description="Disordered" evidence="1">
    <location>
        <begin position="65"/>
        <end position="85"/>
    </location>
</feature>
<proteinExistence type="predicted"/>
<evidence type="ECO:0000313" key="3">
    <source>
        <dbReference type="Proteomes" id="UP000282574"/>
    </source>
</evidence>
<evidence type="ECO:0000313" key="2">
    <source>
        <dbReference type="EMBL" id="RUT00459.1"/>
    </source>
</evidence>
<accession>A0AB37U9A9</accession>
<organism evidence="2 3">
    <name type="scientific">Chroococcidiopsis cubana SAG 39.79</name>
    <dbReference type="NCBI Taxonomy" id="388085"/>
    <lineage>
        <taxon>Bacteria</taxon>
        <taxon>Bacillati</taxon>
        <taxon>Cyanobacteriota</taxon>
        <taxon>Cyanophyceae</taxon>
        <taxon>Chroococcidiopsidales</taxon>
        <taxon>Chroococcidiopsidaceae</taxon>
        <taxon>Chroococcidiopsis</taxon>
    </lineage>
</organism>
<dbReference type="RefSeq" id="WP_127025170.1">
    <property type="nucleotide sequence ID" value="NZ_JAVKZF010000004.1"/>
</dbReference>
<dbReference type="EMBL" id="RSCK01000147">
    <property type="protein sequence ID" value="RUT00459.1"/>
    <property type="molecule type" value="Genomic_DNA"/>
</dbReference>
<name>A0AB37U9A9_9CYAN</name>
<protein>
    <submittedName>
        <fullName evidence="2">Uncharacterized protein</fullName>
    </submittedName>
</protein>
<feature type="compositionally biased region" description="Basic residues" evidence="1">
    <location>
        <begin position="67"/>
        <end position="85"/>
    </location>
</feature>
<dbReference type="AlphaFoldDB" id="A0AB37U9A9"/>
<gene>
    <name evidence="2" type="ORF">DSM107010_67960</name>
</gene>
<keyword evidence="3" id="KW-1185">Reference proteome</keyword>
<evidence type="ECO:0000256" key="1">
    <source>
        <dbReference type="SAM" id="MobiDB-lite"/>
    </source>
</evidence>